<evidence type="ECO:0000313" key="19">
    <source>
        <dbReference type="Proteomes" id="UP000436138"/>
    </source>
</evidence>
<feature type="compositionally biased region" description="Low complexity" evidence="14">
    <location>
        <begin position="72"/>
        <end position="97"/>
    </location>
</feature>
<evidence type="ECO:0000256" key="10">
    <source>
        <dbReference type="ARBA" id="ARBA00022833"/>
    </source>
</evidence>
<keyword evidence="5" id="KW-0964">Secreted</keyword>
<name>A0A6I6MXM6_9ACTN</name>
<evidence type="ECO:0000259" key="17">
    <source>
        <dbReference type="Pfam" id="PF08453"/>
    </source>
</evidence>
<dbReference type="GO" id="GO:0005576">
    <property type="term" value="C:extracellular region"/>
    <property type="evidence" value="ECO:0007669"/>
    <property type="project" value="UniProtKB-SubCell"/>
</dbReference>
<dbReference type="KEGG" id="sbro:GQF42_02900"/>
<keyword evidence="11" id="KW-0482">Metalloprotease</keyword>
<dbReference type="PANTHER" id="PTHR13062">
    <property type="entry name" value="COLLAGENASE"/>
    <property type="match status" value="1"/>
</dbReference>
<dbReference type="EC" id="3.4.24.3" evidence="4"/>
<dbReference type="GO" id="GO:0004222">
    <property type="term" value="F:metalloendopeptidase activity"/>
    <property type="evidence" value="ECO:0007669"/>
    <property type="project" value="UniProtKB-EC"/>
</dbReference>
<evidence type="ECO:0000256" key="1">
    <source>
        <dbReference type="ARBA" id="ARBA00000424"/>
    </source>
</evidence>
<dbReference type="PRINTS" id="PR00931">
    <property type="entry name" value="MICOLLPTASE"/>
</dbReference>
<keyword evidence="7" id="KW-0479">Metal-binding</keyword>
<dbReference type="InterPro" id="IPR007280">
    <property type="entry name" value="Peptidase_C_arc/bac"/>
</dbReference>
<sequence length="765" mass="81121">MLLRPPLPKFLAVGLAAGSLALGLLTTQATAAPHPGQSPAAHAQATTAVAKPSGADTGPSTELPAARSKPLPAALRGAPADVAPAASPARTPRSKPATTGRAEPKRAPAAVTSCTTADFAGRTGAALVAYIKTVDWHTCINPLFDLTGANANAVFKESQMLAVANGFAGTAASYTGDDSGGLHELLYFLRAGYYVQSLHPADVGTYDSTLTSAVGSGFTTLFNSSHSNDVSAGNGDILEQAFVTSDSAQIQGSLLGVYKRYLTAYSSAWDAYPAMDRALNAIYTPLWRGPGITDFVTAVTADPSIADTLYTFTLNHRDLLGGDNDVLDSNAGNDLAHLVQIPALQGRIRPLIKGLMDASSITGPTASLWVHVAYRADNDDAAQCSYYGVCDLAAQLTRASLPISYGCGNFTIMAQSLTAAQQSDVCNSLKGEVPYYHSLVKDNGPIPGEYFNVKMVIYGSKADYATYSWAIFGNSTDNGGETLTGNPTDPKNVAYSILYQKPSDDGFPANAWNLNHEFAHILQSIYDMKGDFGTQISVPDVWWIEGQAEYVSYSYRGITDDGAIAEAAKHTYKLSDLWQNTYAIDDVTRTYPWGYLAVRYMTEKHPSDIQAILAKFRTGDYSGAYAIYNTTIGTRYDADFDAWLTDLARGGGGSSATACTDSNTQAMGQNCYRANQSAAAGDTDYLWIYLPAGTTTLKVTTSGGTGNADLYYNPTTWAGPSAYTDKSTNSGNTESISVTNTAAGYRYISLYAATSFSGVTVTTTY</sequence>
<dbReference type="GO" id="GO:0008270">
    <property type="term" value="F:zinc ion binding"/>
    <property type="evidence" value="ECO:0007669"/>
    <property type="project" value="InterPro"/>
</dbReference>
<feature type="compositionally biased region" description="Low complexity" evidence="14">
    <location>
        <begin position="40"/>
        <end position="50"/>
    </location>
</feature>
<feature type="domain" description="Peptidase M9 collagenase N-terminal" evidence="17">
    <location>
        <begin position="114"/>
        <end position="296"/>
    </location>
</feature>
<evidence type="ECO:0000313" key="18">
    <source>
        <dbReference type="EMBL" id="QHA02380.1"/>
    </source>
</evidence>
<keyword evidence="9" id="KW-0378">Hydrolase</keyword>
<dbReference type="Gene3D" id="2.60.120.380">
    <property type="match status" value="1"/>
</dbReference>
<dbReference type="Pfam" id="PF04151">
    <property type="entry name" value="PPC"/>
    <property type="match status" value="1"/>
</dbReference>
<keyword evidence="8 15" id="KW-0732">Signal</keyword>
<feature type="chain" id="PRO_5026296171" description="microbial collagenase" evidence="15">
    <location>
        <begin position="32"/>
        <end position="765"/>
    </location>
</feature>
<evidence type="ECO:0000256" key="5">
    <source>
        <dbReference type="ARBA" id="ARBA00022525"/>
    </source>
</evidence>
<dbReference type="Gene3D" id="1.10.390.20">
    <property type="match status" value="1"/>
</dbReference>
<evidence type="ECO:0000256" key="15">
    <source>
        <dbReference type="SAM" id="SignalP"/>
    </source>
</evidence>
<keyword evidence="6" id="KW-0645">Protease</keyword>
<keyword evidence="10" id="KW-0862">Zinc</keyword>
<evidence type="ECO:0000256" key="7">
    <source>
        <dbReference type="ARBA" id="ARBA00022723"/>
    </source>
</evidence>
<evidence type="ECO:0000256" key="9">
    <source>
        <dbReference type="ARBA" id="ARBA00022801"/>
    </source>
</evidence>
<proteinExistence type="predicted"/>
<dbReference type="InterPro" id="IPR013661">
    <property type="entry name" value="Peptidase_M9_N_dom"/>
</dbReference>
<dbReference type="GO" id="GO:0006508">
    <property type="term" value="P:proteolysis"/>
    <property type="evidence" value="ECO:0007669"/>
    <property type="project" value="UniProtKB-KW"/>
</dbReference>
<evidence type="ECO:0000256" key="4">
    <source>
        <dbReference type="ARBA" id="ARBA00012653"/>
    </source>
</evidence>
<keyword evidence="19" id="KW-1185">Reference proteome</keyword>
<dbReference type="InterPro" id="IPR002169">
    <property type="entry name" value="Peptidase_M9A/M9B"/>
</dbReference>
<evidence type="ECO:0000256" key="2">
    <source>
        <dbReference type="ARBA" id="ARBA00001947"/>
    </source>
</evidence>
<dbReference type="Proteomes" id="UP000436138">
    <property type="component" value="Chromosome"/>
</dbReference>
<dbReference type="Pfam" id="PF08453">
    <property type="entry name" value="Peptidase_M9_N"/>
    <property type="match status" value="1"/>
</dbReference>
<dbReference type="EMBL" id="CP047020">
    <property type="protein sequence ID" value="QHA02380.1"/>
    <property type="molecule type" value="Genomic_DNA"/>
</dbReference>
<protein>
    <recommendedName>
        <fullName evidence="4">microbial collagenase</fullName>
        <ecNumber evidence="4">3.4.24.3</ecNumber>
    </recommendedName>
</protein>
<comment type="catalytic activity">
    <reaction evidence="1">
        <text>Digestion of native collagen in the triple helical region at Xaa-|-Gly bonds. With synthetic peptides, a preference is shown for Gly at P3 and P1', Pro and Ala at P2 and P2', and hydroxyproline, Ala or Arg at P3'.</text>
        <dbReference type="EC" id="3.4.24.3"/>
    </reaction>
</comment>
<evidence type="ECO:0000259" key="16">
    <source>
        <dbReference type="Pfam" id="PF04151"/>
    </source>
</evidence>
<feature type="domain" description="Peptidase C-terminal archaeal/bacterial" evidence="16">
    <location>
        <begin position="682"/>
        <end position="751"/>
    </location>
</feature>
<evidence type="ECO:0000256" key="6">
    <source>
        <dbReference type="ARBA" id="ARBA00022670"/>
    </source>
</evidence>
<dbReference type="PANTHER" id="PTHR13062:SF9">
    <property type="entry name" value="MICROBIAL COLLAGENASE"/>
    <property type="match status" value="1"/>
</dbReference>
<dbReference type="Gene3D" id="3.40.30.160">
    <property type="entry name" value="Collagenase ColT, N-terminal domain"/>
    <property type="match status" value="1"/>
</dbReference>
<evidence type="ECO:0000256" key="14">
    <source>
        <dbReference type="SAM" id="MobiDB-lite"/>
    </source>
</evidence>
<organism evidence="18 19">
    <name type="scientific">Streptomyces broussonetiae</name>
    <dbReference type="NCBI Taxonomy" id="2686304"/>
    <lineage>
        <taxon>Bacteria</taxon>
        <taxon>Bacillati</taxon>
        <taxon>Actinomycetota</taxon>
        <taxon>Actinomycetes</taxon>
        <taxon>Kitasatosporales</taxon>
        <taxon>Streptomycetaceae</taxon>
        <taxon>Streptomyces</taxon>
    </lineage>
</organism>
<reference evidence="18 19" key="1">
    <citation type="submission" date="2019-12" db="EMBL/GenBank/DDBJ databases">
        <title>Streptomyces sp. strain T44 isolated from rhizosphere soil of Broussonetia papyrifera.</title>
        <authorList>
            <person name="Mo P."/>
        </authorList>
    </citation>
    <scope>NUCLEOTIDE SEQUENCE [LARGE SCALE GENOMIC DNA]</scope>
    <source>
        <strain evidence="18 19">T44</strain>
    </source>
</reference>
<evidence type="ECO:0000256" key="3">
    <source>
        <dbReference type="ARBA" id="ARBA00004613"/>
    </source>
</evidence>
<dbReference type="AlphaFoldDB" id="A0A6I6MXM6"/>
<comment type="subcellular location">
    <subcellularLocation>
        <location evidence="3">Secreted</location>
    </subcellularLocation>
</comment>
<dbReference type="RefSeq" id="WP_158917319.1">
    <property type="nucleotide sequence ID" value="NZ_CP047020.1"/>
</dbReference>
<accession>A0A6I6MXM6</accession>
<feature type="signal peptide" evidence="15">
    <location>
        <begin position="1"/>
        <end position="31"/>
    </location>
</feature>
<evidence type="ECO:0000256" key="13">
    <source>
        <dbReference type="PIRSR" id="PIRSR602169-1"/>
    </source>
</evidence>
<evidence type="ECO:0000256" key="12">
    <source>
        <dbReference type="ARBA" id="ARBA00023145"/>
    </source>
</evidence>
<feature type="region of interest" description="Disordered" evidence="14">
    <location>
        <begin position="31"/>
        <end position="109"/>
    </location>
</feature>
<gene>
    <name evidence="18" type="ORF">GQF42_02900</name>
</gene>
<evidence type="ECO:0000256" key="8">
    <source>
        <dbReference type="ARBA" id="ARBA00022729"/>
    </source>
</evidence>
<keyword evidence="12" id="KW-0865">Zymogen</keyword>
<dbReference type="Pfam" id="PF01752">
    <property type="entry name" value="Peptidase_M9"/>
    <property type="match status" value="1"/>
</dbReference>
<feature type="active site" evidence="13">
    <location>
        <position position="517"/>
    </location>
</feature>
<comment type="cofactor">
    <cofactor evidence="2">
        <name>Zn(2+)</name>
        <dbReference type="ChEBI" id="CHEBI:29105"/>
    </cofactor>
</comment>
<evidence type="ECO:0000256" key="11">
    <source>
        <dbReference type="ARBA" id="ARBA00023049"/>
    </source>
</evidence>